<reference evidence="1" key="1">
    <citation type="submission" date="2023-04" db="EMBL/GenBank/DDBJ databases">
        <title>Draft Genome sequencing of Naganishia species isolated from polar environments using Oxford Nanopore Technology.</title>
        <authorList>
            <person name="Leo P."/>
            <person name="Venkateswaran K."/>
        </authorList>
    </citation>
    <scope>NUCLEOTIDE SEQUENCE</scope>
    <source>
        <strain evidence="1">MNA-CCFEE 5261</strain>
    </source>
</reference>
<sequence length="364" mass="40276">MGIDPETRRKLLGLQKTGENKKCFDCAAPNPQWATPKFGIFICLECAGIHRGLGVHISFVRSITMDQFKPEEVLKLENGGNANLREYFTANGVDLNLPAKLKYDNYVAEDYKEKLNCEIEGREFVPKDHTGEKLPDINSVGVSAGINGSYKDDVSQDPILSRRSTPNQPGLTGEQKVKNEAYFAQLGSKNNSRPEDVPPSQGGKYGGFGNTPTPAASSRNGGTLSLFDMETFQKDPLGTLTKGWGLFSSTVAKSMNEVHESVIKPGYTQLQESDIGAEAKRAMAQFGQKMQETGKYGQETFQLFTKDRQPVDSKFGKLFDGLSVEESNVQPAFGFEKPKEKTKLQGMGRKRQEDTKGDDKWDDF</sequence>
<protein>
    <submittedName>
        <fullName evidence="1">Uncharacterized protein</fullName>
    </submittedName>
</protein>
<dbReference type="Proteomes" id="UP001241377">
    <property type="component" value="Unassembled WGS sequence"/>
</dbReference>
<comment type="caution">
    <text evidence="1">The sequence shown here is derived from an EMBL/GenBank/DDBJ whole genome shotgun (WGS) entry which is preliminary data.</text>
</comment>
<gene>
    <name evidence="1" type="ORF">QFC19_000508</name>
</gene>
<dbReference type="EMBL" id="JASBWR010000003">
    <property type="protein sequence ID" value="KAJ9112952.1"/>
    <property type="molecule type" value="Genomic_DNA"/>
</dbReference>
<evidence type="ECO:0000313" key="2">
    <source>
        <dbReference type="Proteomes" id="UP001241377"/>
    </source>
</evidence>
<name>A0ACC2WQX5_9TREE</name>
<proteinExistence type="predicted"/>
<evidence type="ECO:0000313" key="1">
    <source>
        <dbReference type="EMBL" id="KAJ9112952.1"/>
    </source>
</evidence>
<keyword evidence="2" id="KW-1185">Reference proteome</keyword>
<accession>A0ACC2WQX5</accession>
<organism evidence="1 2">
    <name type="scientific">Naganishia cerealis</name>
    <dbReference type="NCBI Taxonomy" id="610337"/>
    <lineage>
        <taxon>Eukaryota</taxon>
        <taxon>Fungi</taxon>
        <taxon>Dikarya</taxon>
        <taxon>Basidiomycota</taxon>
        <taxon>Agaricomycotina</taxon>
        <taxon>Tremellomycetes</taxon>
        <taxon>Filobasidiales</taxon>
        <taxon>Filobasidiaceae</taxon>
        <taxon>Naganishia</taxon>
    </lineage>
</organism>